<dbReference type="Pfam" id="PF05013">
    <property type="entry name" value="FGase"/>
    <property type="match status" value="1"/>
</dbReference>
<gene>
    <name evidence="1" type="primary">hutG</name>
    <name evidence="1" type="ORF">COW36_08665</name>
</gene>
<name>A0A2M7G6A8_9BACT</name>
<evidence type="ECO:0000313" key="1">
    <source>
        <dbReference type="EMBL" id="PIW17558.1"/>
    </source>
</evidence>
<dbReference type="NCBIfam" id="TIGR02017">
    <property type="entry name" value="hutG_amidohyd"/>
    <property type="match status" value="1"/>
</dbReference>
<proteinExistence type="predicted"/>
<dbReference type="InterPro" id="IPR010247">
    <property type="entry name" value="HutG_amidohyd"/>
</dbReference>
<dbReference type="Proteomes" id="UP000231019">
    <property type="component" value="Unassembled WGS sequence"/>
</dbReference>
<dbReference type="InterPro" id="IPR007709">
    <property type="entry name" value="N-FG_amidohydro"/>
</dbReference>
<comment type="caution">
    <text evidence="1">The sequence shown here is derived from an EMBL/GenBank/DDBJ whole genome shotgun (WGS) entry which is preliminary data.</text>
</comment>
<organism evidence="1 2">
    <name type="scientific">bacterium (Candidatus Blackallbacteria) CG17_big_fil_post_rev_8_21_14_2_50_48_46</name>
    <dbReference type="NCBI Taxonomy" id="2014261"/>
    <lineage>
        <taxon>Bacteria</taxon>
        <taxon>Candidatus Blackallbacteria</taxon>
    </lineage>
</organism>
<dbReference type="AlphaFoldDB" id="A0A2M7G6A8"/>
<accession>A0A2M7G6A8</accession>
<dbReference type="SUPFAM" id="SSF53187">
    <property type="entry name" value="Zn-dependent exopeptidases"/>
    <property type="match status" value="1"/>
</dbReference>
<evidence type="ECO:0000313" key="2">
    <source>
        <dbReference type="Proteomes" id="UP000231019"/>
    </source>
</evidence>
<reference evidence="1 2" key="1">
    <citation type="submission" date="2017-09" db="EMBL/GenBank/DDBJ databases">
        <title>Depth-based differentiation of microbial function through sediment-hosted aquifers and enrichment of novel symbionts in the deep terrestrial subsurface.</title>
        <authorList>
            <person name="Probst A.J."/>
            <person name="Ladd B."/>
            <person name="Jarett J.K."/>
            <person name="Geller-Mcgrath D.E."/>
            <person name="Sieber C.M."/>
            <person name="Emerson J.B."/>
            <person name="Anantharaman K."/>
            <person name="Thomas B.C."/>
            <person name="Malmstrom R."/>
            <person name="Stieglmeier M."/>
            <person name="Klingl A."/>
            <person name="Woyke T."/>
            <person name="Ryan C.M."/>
            <person name="Banfield J.F."/>
        </authorList>
    </citation>
    <scope>NUCLEOTIDE SEQUENCE [LARGE SCALE GENOMIC DNA]</scope>
    <source>
        <strain evidence="1">CG17_big_fil_post_rev_8_21_14_2_50_48_46</strain>
    </source>
</reference>
<sequence>MCVIQPIYTLHPSNTPLLISMPHNGFAIPEPLRSRMTQAAQSSPDTDWFLDRLYAFAAEMGIGMLNPHFSRYVIDLNRPADNANLYPGQDTTSLCPVDRFDSGPIYLSGQEPDDQEIQSRIDTYWKPYHQALQLEVRRLHQEFGKVLIFEAHSIAAEVPRFFSGKLPDLNFGTQSGQSCSSDLEARMVNIAENSGYSWVLNGRFKGGYITRAYHQVPEQIYTLQLELSQATYLDPQRLTWKADQAEEIIPVLKKVVQSALDWLNS</sequence>
<dbReference type="EMBL" id="PFFQ01000023">
    <property type="protein sequence ID" value="PIW17558.1"/>
    <property type="molecule type" value="Genomic_DNA"/>
</dbReference>
<protein>
    <submittedName>
        <fullName evidence="1">N-formylglutamate deformylase</fullName>
    </submittedName>
</protein>
<dbReference type="Gene3D" id="3.40.630.40">
    <property type="entry name" value="Zn-dependent exopeptidases"/>
    <property type="match status" value="1"/>
</dbReference>